<feature type="region of interest" description="Disordered" evidence="1">
    <location>
        <begin position="1"/>
        <end position="31"/>
    </location>
</feature>
<dbReference type="PANTHER" id="PTHR46017">
    <property type="entry name" value="ALPHA-MANNOSIDASE 2C1"/>
    <property type="match status" value="1"/>
</dbReference>
<accession>A0ABQ9V4S9</accession>
<name>A0ABQ9V4S9_SAGOE</name>
<dbReference type="EMBL" id="JASSZA010000008">
    <property type="protein sequence ID" value="KAK2103447.1"/>
    <property type="molecule type" value="Genomic_DNA"/>
</dbReference>
<dbReference type="Proteomes" id="UP001266305">
    <property type="component" value="Unassembled WGS sequence"/>
</dbReference>
<sequence>MGLPGHNSTSFSLTPTCPPHPSLRAPKAPDATADMGRHEFTYALMPHKGTWEGNPHSPPASLSGHIPGSFQDAGVIQAAYSLSFPLLALPVPGPAPATSWSAFSLSSPAVVLETVKQARGGTYRGWGPGLGAPSASPTSHVPLQAESSHQSRSLVLRLYESHGSHVDCWLHLSLPVQEAIL</sequence>
<reference evidence="2 3" key="1">
    <citation type="submission" date="2023-05" db="EMBL/GenBank/DDBJ databases">
        <title>B98-5 Cell Line De Novo Hybrid Assembly: An Optical Mapping Approach.</title>
        <authorList>
            <person name="Kananen K."/>
            <person name="Auerbach J.A."/>
            <person name="Kautto E."/>
            <person name="Blachly J.S."/>
        </authorList>
    </citation>
    <scope>NUCLEOTIDE SEQUENCE [LARGE SCALE GENOMIC DNA]</scope>
    <source>
        <strain evidence="2">B95-8</strain>
        <tissue evidence="2">Cell line</tissue>
    </source>
</reference>
<dbReference type="PANTHER" id="PTHR46017:SF1">
    <property type="entry name" value="ALPHA-MANNOSIDASE 2C1"/>
    <property type="match status" value="1"/>
</dbReference>
<proteinExistence type="predicted"/>
<comment type="caution">
    <text evidence="2">The sequence shown here is derived from an EMBL/GenBank/DDBJ whole genome shotgun (WGS) entry which is preliminary data.</text>
</comment>
<gene>
    <name evidence="2" type="primary">MAN2C1_9</name>
    <name evidence="2" type="ORF">P7K49_017303</name>
</gene>
<evidence type="ECO:0000313" key="3">
    <source>
        <dbReference type="Proteomes" id="UP001266305"/>
    </source>
</evidence>
<evidence type="ECO:0000256" key="1">
    <source>
        <dbReference type="SAM" id="MobiDB-lite"/>
    </source>
</evidence>
<dbReference type="SUPFAM" id="SSF74650">
    <property type="entry name" value="Galactose mutarotase-like"/>
    <property type="match status" value="1"/>
</dbReference>
<feature type="compositionally biased region" description="Polar residues" evidence="1">
    <location>
        <begin position="1"/>
        <end position="15"/>
    </location>
</feature>
<organism evidence="2 3">
    <name type="scientific">Saguinus oedipus</name>
    <name type="common">Cotton-top tamarin</name>
    <name type="synonym">Oedipomidas oedipus</name>
    <dbReference type="NCBI Taxonomy" id="9490"/>
    <lineage>
        <taxon>Eukaryota</taxon>
        <taxon>Metazoa</taxon>
        <taxon>Chordata</taxon>
        <taxon>Craniata</taxon>
        <taxon>Vertebrata</taxon>
        <taxon>Euteleostomi</taxon>
        <taxon>Mammalia</taxon>
        <taxon>Eutheria</taxon>
        <taxon>Euarchontoglires</taxon>
        <taxon>Primates</taxon>
        <taxon>Haplorrhini</taxon>
        <taxon>Platyrrhini</taxon>
        <taxon>Cebidae</taxon>
        <taxon>Callitrichinae</taxon>
        <taxon>Saguinus</taxon>
    </lineage>
</organism>
<dbReference type="InterPro" id="IPR011013">
    <property type="entry name" value="Gal_mutarotase_sf_dom"/>
</dbReference>
<protein>
    <submittedName>
        <fullName evidence="2">Alpha-mannosidase 2C1</fullName>
    </submittedName>
</protein>
<evidence type="ECO:0000313" key="2">
    <source>
        <dbReference type="EMBL" id="KAK2103447.1"/>
    </source>
</evidence>
<dbReference type="Gene3D" id="2.70.98.30">
    <property type="entry name" value="Golgi alpha-mannosidase II, domain 4"/>
    <property type="match status" value="1"/>
</dbReference>
<keyword evidence="3" id="KW-1185">Reference proteome</keyword>